<keyword evidence="1" id="KW-1133">Transmembrane helix</keyword>
<proteinExistence type="predicted"/>
<evidence type="ECO:0000256" key="1">
    <source>
        <dbReference type="SAM" id="Phobius"/>
    </source>
</evidence>
<gene>
    <name evidence="2" type="ORF">SAMN05421804_1101</name>
</gene>
<reference evidence="2 3" key="1">
    <citation type="submission" date="2016-10" db="EMBL/GenBank/DDBJ databases">
        <authorList>
            <person name="de Groot N.N."/>
        </authorList>
    </citation>
    <scope>NUCLEOTIDE SEQUENCE [LARGE SCALE GENOMIC DNA]</scope>
    <source>
        <strain evidence="2 3">CGMCC 1.5058</strain>
    </source>
</reference>
<accession>A0A1G8RX88</accession>
<name>A0A1G8RX88_9CLOT</name>
<sequence>MLEILKEFFAASGIMALDGKALLMIGLSLFFLYLAIYK</sequence>
<keyword evidence="1" id="KW-0472">Membrane</keyword>
<feature type="transmembrane region" description="Helical" evidence="1">
    <location>
        <begin position="21"/>
        <end position="37"/>
    </location>
</feature>
<feature type="non-terminal residue" evidence="2">
    <location>
        <position position="38"/>
    </location>
</feature>
<evidence type="ECO:0000313" key="2">
    <source>
        <dbReference type="EMBL" id="SDJ21522.1"/>
    </source>
</evidence>
<evidence type="ECO:0000313" key="3">
    <source>
        <dbReference type="Proteomes" id="UP000183255"/>
    </source>
</evidence>
<protein>
    <submittedName>
        <fullName evidence="2">Uncharacterized protein</fullName>
    </submittedName>
</protein>
<organism evidence="2 3">
    <name type="scientific">Proteiniclasticum ruminis</name>
    <dbReference type="NCBI Taxonomy" id="398199"/>
    <lineage>
        <taxon>Bacteria</taxon>
        <taxon>Bacillati</taxon>
        <taxon>Bacillota</taxon>
        <taxon>Clostridia</taxon>
        <taxon>Eubacteriales</taxon>
        <taxon>Clostridiaceae</taxon>
        <taxon>Proteiniclasticum</taxon>
    </lineage>
</organism>
<dbReference type="Proteomes" id="UP000183255">
    <property type="component" value="Unassembled WGS sequence"/>
</dbReference>
<dbReference type="EMBL" id="FNDZ01000010">
    <property type="protein sequence ID" value="SDJ21522.1"/>
    <property type="molecule type" value="Genomic_DNA"/>
</dbReference>
<keyword evidence="1" id="KW-0812">Transmembrane</keyword>
<dbReference type="AlphaFoldDB" id="A0A1G8RX88"/>